<dbReference type="AlphaFoldDB" id="A0A067PFP4"/>
<organism evidence="3 4">
    <name type="scientific">Jaapia argillacea MUCL 33604</name>
    <dbReference type="NCBI Taxonomy" id="933084"/>
    <lineage>
        <taxon>Eukaryota</taxon>
        <taxon>Fungi</taxon>
        <taxon>Dikarya</taxon>
        <taxon>Basidiomycota</taxon>
        <taxon>Agaricomycotina</taxon>
        <taxon>Agaricomycetes</taxon>
        <taxon>Agaricomycetidae</taxon>
        <taxon>Jaapiales</taxon>
        <taxon>Jaapiaceae</taxon>
        <taxon>Jaapia</taxon>
    </lineage>
</organism>
<reference evidence="4" key="1">
    <citation type="journal article" date="2014" name="Proc. Natl. Acad. Sci. U.S.A.">
        <title>Extensive sampling of basidiomycete genomes demonstrates inadequacy of the white-rot/brown-rot paradigm for wood decay fungi.</title>
        <authorList>
            <person name="Riley R."/>
            <person name="Salamov A.A."/>
            <person name="Brown D.W."/>
            <person name="Nagy L.G."/>
            <person name="Floudas D."/>
            <person name="Held B.W."/>
            <person name="Levasseur A."/>
            <person name="Lombard V."/>
            <person name="Morin E."/>
            <person name="Otillar R."/>
            <person name="Lindquist E.A."/>
            <person name="Sun H."/>
            <person name="LaButti K.M."/>
            <person name="Schmutz J."/>
            <person name="Jabbour D."/>
            <person name="Luo H."/>
            <person name="Baker S.E."/>
            <person name="Pisabarro A.G."/>
            <person name="Walton J.D."/>
            <person name="Blanchette R.A."/>
            <person name="Henrissat B."/>
            <person name="Martin F."/>
            <person name="Cullen D."/>
            <person name="Hibbett D.S."/>
            <person name="Grigoriev I.V."/>
        </authorList>
    </citation>
    <scope>NUCLEOTIDE SEQUENCE [LARGE SCALE GENOMIC DNA]</scope>
    <source>
        <strain evidence="4">MUCL 33604</strain>
    </source>
</reference>
<dbReference type="Proteomes" id="UP000027265">
    <property type="component" value="Unassembled WGS sequence"/>
</dbReference>
<proteinExistence type="predicted"/>
<name>A0A067PFP4_9AGAM</name>
<dbReference type="HOGENOM" id="CLU_060356_0_1_1"/>
<evidence type="ECO:0000256" key="1">
    <source>
        <dbReference type="SAM" id="MobiDB-lite"/>
    </source>
</evidence>
<dbReference type="InParanoid" id="A0A067PFP4"/>
<dbReference type="OrthoDB" id="3364132at2759"/>
<evidence type="ECO:0000313" key="3">
    <source>
        <dbReference type="EMBL" id="KDQ52665.1"/>
    </source>
</evidence>
<evidence type="ECO:0000313" key="4">
    <source>
        <dbReference type="Proteomes" id="UP000027265"/>
    </source>
</evidence>
<gene>
    <name evidence="3" type="ORF">JAAARDRAFT_473162</name>
</gene>
<dbReference type="EMBL" id="KL197738">
    <property type="protein sequence ID" value="KDQ52665.1"/>
    <property type="molecule type" value="Genomic_DNA"/>
</dbReference>
<sequence>MPQIDDIKAWISVDGAPLEEYNTKVIPCGMPVTLCWIASEIGKRFVVEWEDFAQARTTATTGLILVDGIQSALRTSNRPFDQSRRSYNTKRSMPYAGVGTSRGHLVFAPLCVIGGEEHEGSVGSGERIGDIVFSLLRTEKKLLGEEEMAERTERLSRAVPEFQTPVHERSKKAGLHRTQIEEDPSIHVNDAQYTWVDKLPLATFIFRYRPRGVPVPHILRANGIIPQSAQVEATDPTVEIIEIDSSDIEEDRPPSKVQTPKNKFSKKRRANTRPESNEESGNEDEDTEIKLLQDQLKTLEEIKTIQARLVEL</sequence>
<feature type="domain" description="DUF7918" evidence="2">
    <location>
        <begin position="7"/>
        <end position="228"/>
    </location>
</feature>
<dbReference type="InterPro" id="IPR057678">
    <property type="entry name" value="DUF7918"/>
</dbReference>
<dbReference type="Pfam" id="PF25534">
    <property type="entry name" value="DUF7918"/>
    <property type="match status" value="1"/>
</dbReference>
<dbReference type="PANTHER" id="PTHR36223:SF1">
    <property type="entry name" value="TRANSCRIPTION ELONGATION FACTOR EAF N-TERMINAL DOMAIN-CONTAINING PROTEIN"/>
    <property type="match status" value="1"/>
</dbReference>
<evidence type="ECO:0000259" key="2">
    <source>
        <dbReference type="Pfam" id="PF25534"/>
    </source>
</evidence>
<protein>
    <recommendedName>
        <fullName evidence="2">DUF7918 domain-containing protein</fullName>
    </recommendedName>
</protein>
<keyword evidence="4" id="KW-1185">Reference proteome</keyword>
<dbReference type="STRING" id="933084.A0A067PFP4"/>
<accession>A0A067PFP4</accession>
<feature type="region of interest" description="Disordered" evidence="1">
    <location>
        <begin position="246"/>
        <end position="287"/>
    </location>
</feature>
<dbReference type="PANTHER" id="PTHR36223">
    <property type="entry name" value="BETA-LACTAMASE-TYPE TRANSPEPTIDASE FOLD DOMAIN CONTAINING PROTEIN"/>
    <property type="match status" value="1"/>
</dbReference>
<feature type="compositionally biased region" description="Acidic residues" evidence="1">
    <location>
        <begin position="277"/>
        <end position="287"/>
    </location>
</feature>